<accession>A0A2K3K2G3</accession>
<reference evidence="1 2" key="2">
    <citation type="journal article" date="2017" name="Front. Plant Sci.">
        <title>Gene Classification and Mining of Molecular Markers Useful in Red Clover (Trifolium pratense) Breeding.</title>
        <authorList>
            <person name="Istvanek J."/>
            <person name="Dluhosova J."/>
            <person name="Dluhos P."/>
            <person name="Patkova L."/>
            <person name="Nedelnik J."/>
            <person name="Repkova J."/>
        </authorList>
    </citation>
    <scope>NUCLEOTIDE SEQUENCE [LARGE SCALE GENOMIC DNA]</scope>
    <source>
        <strain evidence="2">cv. Tatra</strain>
        <tissue evidence="1">Young leaves</tissue>
    </source>
</reference>
<name>A0A2K3K2G3_TRIPR</name>
<protein>
    <submittedName>
        <fullName evidence="1">Uncharacterized protein</fullName>
    </submittedName>
</protein>
<comment type="caution">
    <text evidence="1">The sequence shown here is derived from an EMBL/GenBank/DDBJ whole genome shotgun (WGS) entry which is preliminary data.</text>
</comment>
<organism evidence="1 2">
    <name type="scientific">Trifolium pratense</name>
    <name type="common">Red clover</name>
    <dbReference type="NCBI Taxonomy" id="57577"/>
    <lineage>
        <taxon>Eukaryota</taxon>
        <taxon>Viridiplantae</taxon>
        <taxon>Streptophyta</taxon>
        <taxon>Embryophyta</taxon>
        <taxon>Tracheophyta</taxon>
        <taxon>Spermatophyta</taxon>
        <taxon>Magnoliopsida</taxon>
        <taxon>eudicotyledons</taxon>
        <taxon>Gunneridae</taxon>
        <taxon>Pentapetalae</taxon>
        <taxon>rosids</taxon>
        <taxon>fabids</taxon>
        <taxon>Fabales</taxon>
        <taxon>Fabaceae</taxon>
        <taxon>Papilionoideae</taxon>
        <taxon>50 kb inversion clade</taxon>
        <taxon>NPAAA clade</taxon>
        <taxon>Hologalegina</taxon>
        <taxon>IRL clade</taxon>
        <taxon>Trifolieae</taxon>
        <taxon>Trifolium</taxon>
    </lineage>
</organism>
<gene>
    <name evidence="1" type="ORF">L195_g060205</name>
</gene>
<evidence type="ECO:0000313" key="1">
    <source>
        <dbReference type="EMBL" id="PNX60487.1"/>
    </source>
</evidence>
<dbReference type="EMBL" id="ASHM01136909">
    <property type="protein sequence ID" value="PNX60487.1"/>
    <property type="molecule type" value="Genomic_DNA"/>
</dbReference>
<sequence>MCFRRGMLTAIGGSATTLHEGSSFLQDDGVTNSPSASSLKAVYGVLFWI</sequence>
<evidence type="ECO:0000313" key="2">
    <source>
        <dbReference type="Proteomes" id="UP000236291"/>
    </source>
</evidence>
<reference evidence="1 2" key="1">
    <citation type="journal article" date="2014" name="Am. J. Bot.">
        <title>Genome assembly and annotation for red clover (Trifolium pratense; Fabaceae).</title>
        <authorList>
            <person name="Istvanek J."/>
            <person name="Jaros M."/>
            <person name="Krenek A."/>
            <person name="Repkova J."/>
        </authorList>
    </citation>
    <scope>NUCLEOTIDE SEQUENCE [LARGE SCALE GENOMIC DNA]</scope>
    <source>
        <strain evidence="2">cv. Tatra</strain>
        <tissue evidence="1">Young leaves</tissue>
    </source>
</reference>
<proteinExistence type="predicted"/>
<dbReference type="Proteomes" id="UP000236291">
    <property type="component" value="Unassembled WGS sequence"/>
</dbReference>
<dbReference type="AlphaFoldDB" id="A0A2K3K2G3"/>